<dbReference type="GO" id="GO:0008270">
    <property type="term" value="F:zinc ion binding"/>
    <property type="evidence" value="ECO:0007669"/>
    <property type="project" value="UniProtKB-KW"/>
</dbReference>
<sequence>MSSADSADPECVSMQSDASMFEPVGFKAGTKRQLSAQVSICSVCGQPGLDPVPLPCGHSPWKQCVTSEGDDWDFPSGDCCPECGKKRKRAAEQQTDTDKDRRLSQLQNVIKEHKKQMQNKFQMTSEGNGDEPSPLNNIYTPLYITKGKSEGPSEEHEFRHLEHKWKRQKSEELIVRVGNLFVPFPKKPHRTVLTNGVAGIGKSFAVHKFILDWAEEKENTDIDFVFILPFRELNLIKNQRSFLQLLREFHPALGDLQEDLENTKVIVILDGLDESRSQLDFENMEIVRSVTQVTSVGNLITNLIKGYLLRLSLLWITSRPASAYQIPSDCVDTVTEIRGFNDSQKEAYFRKRFSNQSDQVDAIISHIRSSQMLDIMCQIPIFCWICAVLFEEIFIEGGKAEVPQTMTEMMAQFVLVQTKRSSSRYKKNPEKLLKTHREFLLKLGKLAFIHLQNNNLIFYEEDLKECGIDTQEATVYSGFWNSVLRNEDIFSQRKVFYFVHLTIQEFFAALYIYDCLTSSNTKDLSSFLDLKQTEHSLLELLKMTIDKALRKKNGHLAYFLRFLLGLMVEFNRRSLQGLLISPDPSPDTIKKILMYLKTIRSKDFSPDSCIHLFQTLVEMGDNKTKEMIQEYLESKDRPSTELTPLHCSALAFMVQVSKNDMDVLDLKSYNTTDEGRRRLIPAVRSTRKAMLDDCKVTAEWLNHLACVLKSPYSLLRELDLSNNDLEDSGVQLLCNGLSSQSCRLKILRLSGCLVTEEGCDSLVSALQSNPHHMSELDLSYNDPGDSGKDKLKKLVDDSHYKLVRLNCDYGGKHRMKPRLKKYACELTFDPRTAHKDLCVSKDQRKVTCMEKDQRQEQSDHWPQVLCKQGLNERWYWEMEVMEPFNVGLMYRGSEWKLGQSEKSWSLVCSSDGCFACHSNERVSVSSVCSRSSRVAVYLDWPGGTLSFYRVFSDTRVLLHTFREAFTEHLYPAVELQANASALFC</sequence>
<evidence type="ECO:0000259" key="11">
    <source>
        <dbReference type="PROSITE" id="PS50089"/>
    </source>
</evidence>
<proteinExistence type="predicted"/>
<dbReference type="InParanoid" id="A0A673AD75"/>
<dbReference type="InterPro" id="IPR001841">
    <property type="entry name" value="Znf_RING"/>
</dbReference>
<dbReference type="PRINTS" id="PR01407">
    <property type="entry name" value="BUTYPHLNCDUF"/>
</dbReference>
<dbReference type="SMART" id="SM00589">
    <property type="entry name" value="PRY"/>
    <property type="match status" value="1"/>
</dbReference>
<accession>A0A673AD75</accession>
<evidence type="ECO:0000259" key="13">
    <source>
        <dbReference type="PROSITE" id="PS50837"/>
    </source>
</evidence>
<keyword evidence="5" id="KW-0677">Repeat</keyword>
<dbReference type="SUPFAM" id="SSF57850">
    <property type="entry name" value="RING/U-box"/>
    <property type="match status" value="1"/>
</dbReference>
<dbReference type="Pfam" id="PF00622">
    <property type="entry name" value="SPRY"/>
    <property type="match status" value="1"/>
</dbReference>
<dbReference type="InterPro" id="IPR032675">
    <property type="entry name" value="LRR_dom_sf"/>
</dbReference>
<dbReference type="RefSeq" id="XP_030017388.1">
    <property type="nucleotide sequence ID" value="XM_030161528.1"/>
</dbReference>
<dbReference type="Pfam" id="PF14484">
    <property type="entry name" value="FISNA"/>
    <property type="match status" value="1"/>
</dbReference>
<comment type="subcellular location">
    <subcellularLocation>
        <location evidence="1">Cytoplasm</location>
    </subcellularLocation>
</comment>
<dbReference type="Gene3D" id="2.60.120.920">
    <property type="match status" value="1"/>
</dbReference>
<dbReference type="Pfam" id="PF05729">
    <property type="entry name" value="NACHT"/>
    <property type="match status" value="1"/>
</dbReference>
<dbReference type="PROSITE" id="PS50188">
    <property type="entry name" value="B302_SPRY"/>
    <property type="match status" value="1"/>
</dbReference>
<dbReference type="AlphaFoldDB" id="A0A673AD75"/>
<dbReference type="GeneID" id="115438124"/>
<name>A0A673AD75_9TELE</name>
<evidence type="ECO:0000256" key="4">
    <source>
        <dbReference type="ARBA" id="ARBA00022723"/>
    </source>
</evidence>
<reference evidence="14" key="2">
    <citation type="submission" date="2025-08" db="UniProtKB">
        <authorList>
            <consortium name="Ensembl"/>
        </authorList>
    </citation>
    <scope>IDENTIFICATION</scope>
</reference>
<dbReference type="InterPro" id="IPR007111">
    <property type="entry name" value="NACHT_NTPase"/>
</dbReference>
<gene>
    <name evidence="14" type="primary">LOC115438124</name>
</gene>
<keyword evidence="4" id="KW-0479">Metal-binding</keyword>
<dbReference type="InterPro" id="IPR043136">
    <property type="entry name" value="B30.2/SPRY_sf"/>
</dbReference>
<dbReference type="SMART" id="SM00368">
    <property type="entry name" value="LRR_RI"/>
    <property type="match status" value="3"/>
</dbReference>
<keyword evidence="2" id="KW-0963">Cytoplasm</keyword>
<evidence type="ECO:0000256" key="8">
    <source>
        <dbReference type="ARBA" id="ARBA00022833"/>
    </source>
</evidence>
<evidence type="ECO:0000256" key="10">
    <source>
        <dbReference type="PROSITE-ProRule" id="PRU00175"/>
    </source>
</evidence>
<dbReference type="Ensembl" id="ENSSORT00005027217.1">
    <property type="protein sequence ID" value="ENSSORP00005026442.1"/>
    <property type="gene ID" value="ENSSORG00005012667.1"/>
</dbReference>
<dbReference type="SUPFAM" id="SSF49899">
    <property type="entry name" value="Concanavalin A-like lectins/glucanases"/>
    <property type="match status" value="1"/>
</dbReference>
<dbReference type="PANTHER" id="PTHR24106">
    <property type="entry name" value="NACHT, LRR AND CARD DOMAINS-CONTAINING"/>
    <property type="match status" value="1"/>
</dbReference>
<dbReference type="Pfam" id="PF13516">
    <property type="entry name" value="LRR_6"/>
    <property type="match status" value="1"/>
</dbReference>
<dbReference type="PROSITE" id="PS50089">
    <property type="entry name" value="ZF_RING_2"/>
    <property type="match status" value="1"/>
</dbReference>
<dbReference type="Gene3D" id="3.80.10.10">
    <property type="entry name" value="Ribonuclease Inhibitor"/>
    <property type="match status" value="1"/>
</dbReference>
<evidence type="ECO:0000256" key="2">
    <source>
        <dbReference type="ARBA" id="ARBA00022490"/>
    </source>
</evidence>
<protein>
    <submittedName>
        <fullName evidence="14">NLR family CARD domain-containing protein 3-like</fullName>
    </submittedName>
</protein>
<dbReference type="InterPro" id="IPR006574">
    <property type="entry name" value="PRY"/>
</dbReference>
<dbReference type="SUPFAM" id="SSF52540">
    <property type="entry name" value="P-loop containing nucleoside triphosphate hydrolases"/>
    <property type="match status" value="1"/>
</dbReference>
<keyword evidence="6" id="KW-0547">Nucleotide-binding</keyword>
<feature type="domain" description="B30.2/SPRY" evidence="12">
    <location>
        <begin position="806"/>
        <end position="984"/>
    </location>
</feature>
<dbReference type="SMART" id="SM01288">
    <property type="entry name" value="FISNA"/>
    <property type="match status" value="1"/>
</dbReference>
<dbReference type="PROSITE" id="PS50837">
    <property type="entry name" value="NACHT"/>
    <property type="match status" value="1"/>
</dbReference>
<keyword evidence="3" id="KW-0433">Leucine-rich repeat</keyword>
<feature type="domain" description="NACHT" evidence="13">
    <location>
        <begin position="190"/>
        <end position="320"/>
    </location>
</feature>
<dbReference type="Pfam" id="PF13765">
    <property type="entry name" value="PRY"/>
    <property type="match status" value="1"/>
</dbReference>
<dbReference type="GO" id="GO:0005737">
    <property type="term" value="C:cytoplasm"/>
    <property type="evidence" value="ECO:0007669"/>
    <property type="project" value="UniProtKB-SubCell"/>
</dbReference>
<dbReference type="InterPro" id="IPR003877">
    <property type="entry name" value="SPRY_dom"/>
</dbReference>
<dbReference type="InterPro" id="IPR001611">
    <property type="entry name" value="Leu-rich_rpt"/>
</dbReference>
<dbReference type="InterPro" id="IPR013083">
    <property type="entry name" value="Znf_RING/FYVE/PHD"/>
</dbReference>
<dbReference type="FunFam" id="3.40.50.300:FF:000210">
    <property type="entry name" value="Si:dkey-16p6.1"/>
    <property type="match status" value="1"/>
</dbReference>
<dbReference type="Gene3D" id="3.30.40.10">
    <property type="entry name" value="Zinc/RING finger domain, C3HC4 (zinc finger)"/>
    <property type="match status" value="1"/>
</dbReference>
<evidence type="ECO:0000256" key="5">
    <source>
        <dbReference type="ARBA" id="ARBA00022737"/>
    </source>
</evidence>
<reference evidence="14" key="1">
    <citation type="submission" date="2019-06" db="EMBL/GenBank/DDBJ databases">
        <authorList>
            <consortium name="Wellcome Sanger Institute Data Sharing"/>
        </authorList>
    </citation>
    <scope>NUCLEOTIDE SEQUENCE [LARGE SCALE GENOMIC DNA]</scope>
</reference>
<dbReference type="Gene3D" id="3.40.50.300">
    <property type="entry name" value="P-loop containing nucleotide triphosphate hydrolases"/>
    <property type="match status" value="1"/>
</dbReference>
<keyword evidence="15" id="KW-1185">Reference proteome</keyword>
<evidence type="ECO:0000256" key="3">
    <source>
        <dbReference type="ARBA" id="ARBA00022614"/>
    </source>
</evidence>
<dbReference type="InterPro" id="IPR013320">
    <property type="entry name" value="ConA-like_dom_sf"/>
</dbReference>
<evidence type="ECO:0000256" key="1">
    <source>
        <dbReference type="ARBA" id="ARBA00004496"/>
    </source>
</evidence>
<keyword evidence="7 10" id="KW-0863">Zinc-finger</keyword>
<evidence type="ECO:0000259" key="12">
    <source>
        <dbReference type="PROSITE" id="PS50188"/>
    </source>
</evidence>
<feature type="domain" description="RING-type" evidence="11">
    <location>
        <begin position="41"/>
        <end position="83"/>
    </location>
</feature>
<dbReference type="InterPro" id="IPR027417">
    <property type="entry name" value="P-loop_NTPase"/>
</dbReference>
<dbReference type="Pfam" id="PF17779">
    <property type="entry name" value="WHD_NOD2"/>
    <property type="match status" value="1"/>
</dbReference>
<dbReference type="InterPro" id="IPR029495">
    <property type="entry name" value="NACHT-assoc"/>
</dbReference>
<evidence type="ECO:0000256" key="6">
    <source>
        <dbReference type="ARBA" id="ARBA00022741"/>
    </source>
</evidence>
<dbReference type="RefSeq" id="XP_030017389.1">
    <property type="nucleotide sequence ID" value="XM_030161529.1"/>
</dbReference>
<organism evidence="14 15">
    <name type="scientific">Sphaeramia orbicularis</name>
    <name type="common">orbiculate cardinalfish</name>
    <dbReference type="NCBI Taxonomy" id="375764"/>
    <lineage>
        <taxon>Eukaryota</taxon>
        <taxon>Metazoa</taxon>
        <taxon>Chordata</taxon>
        <taxon>Craniata</taxon>
        <taxon>Vertebrata</taxon>
        <taxon>Euteleostomi</taxon>
        <taxon>Actinopterygii</taxon>
        <taxon>Neopterygii</taxon>
        <taxon>Teleostei</taxon>
        <taxon>Neoteleostei</taxon>
        <taxon>Acanthomorphata</taxon>
        <taxon>Gobiaria</taxon>
        <taxon>Kurtiformes</taxon>
        <taxon>Apogonoidei</taxon>
        <taxon>Apogonidae</taxon>
        <taxon>Apogoninae</taxon>
        <taxon>Sphaeramia</taxon>
    </lineage>
</organism>
<dbReference type="Pfam" id="PF17776">
    <property type="entry name" value="NLRC4_HD2"/>
    <property type="match status" value="1"/>
</dbReference>
<dbReference type="Proteomes" id="UP000472271">
    <property type="component" value="Chromosome 18"/>
</dbReference>
<keyword evidence="9" id="KW-0067">ATP-binding</keyword>
<keyword evidence="8" id="KW-0862">Zinc</keyword>
<evidence type="ECO:0000313" key="14">
    <source>
        <dbReference type="Ensembl" id="ENSSORP00005026442.1"/>
    </source>
</evidence>
<dbReference type="InterPro" id="IPR041267">
    <property type="entry name" value="NLRP_HD2"/>
</dbReference>
<dbReference type="InterPro" id="IPR001870">
    <property type="entry name" value="B30.2/SPRY"/>
</dbReference>
<evidence type="ECO:0000313" key="15">
    <source>
        <dbReference type="Proteomes" id="UP000472271"/>
    </source>
</evidence>
<dbReference type="InterPro" id="IPR041075">
    <property type="entry name" value="NOD1/2_WH"/>
</dbReference>
<reference evidence="14" key="3">
    <citation type="submission" date="2025-09" db="UniProtKB">
        <authorList>
            <consortium name="Ensembl"/>
        </authorList>
    </citation>
    <scope>IDENTIFICATION</scope>
</reference>
<evidence type="ECO:0000256" key="9">
    <source>
        <dbReference type="ARBA" id="ARBA00022840"/>
    </source>
</evidence>
<dbReference type="GO" id="GO:0005524">
    <property type="term" value="F:ATP binding"/>
    <property type="evidence" value="ECO:0007669"/>
    <property type="project" value="UniProtKB-KW"/>
</dbReference>
<dbReference type="InterPro" id="IPR051261">
    <property type="entry name" value="NLR"/>
</dbReference>
<evidence type="ECO:0000256" key="7">
    <source>
        <dbReference type="ARBA" id="ARBA00022771"/>
    </source>
</evidence>
<dbReference type="InterPro" id="IPR003879">
    <property type="entry name" value="Butyrophylin_SPRY"/>
</dbReference>
<dbReference type="SUPFAM" id="SSF52047">
    <property type="entry name" value="RNI-like"/>
    <property type="match status" value="1"/>
</dbReference>